<dbReference type="Gene3D" id="3.40.50.1820">
    <property type="entry name" value="alpha/beta hydrolase"/>
    <property type="match status" value="1"/>
</dbReference>
<feature type="chain" id="PRO_5007843272" description="MIR domain-containing protein" evidence="2">
    <location>
        <begin position="21"/>
        <end position="417"/>
    </location>
</feature>
<dbReference type="Proteomes" id="UP000078561">
    <property type="component" value="Unassembled WGS sequence"/>
</dbReference>
<evidence type="ECO:0000256" key="2">
    <source>
        <dbReference type="SAM" id="SignalP"/>
    </source>
</evidence>
<organism evidence="4">
    <name type="scientific">Absidia glauca</name>
    <name type="common">Pin mould</name>
    <dbReference type="NCBI Taxonomy" id="4829"/>
    <lineage>
        <taxon>Eukaryota</taxon>
        <taxon>Fungi</taxon>
        <taxon>Fungi incertae sedis</taxon>
        <taxon>Mucoromycota</taxon>
        <taxon>Mucoromycotina</taxon>
        <taxon>Mucoromycetes</taxon>
        <taxon>Mucorales</taxon>
        <taxon>Cunninghamellaceae</taxon>
        <taxon>Absidia</taxon>
    </lineage>
</organism>
<dbReference type="SUPFAM" id="SSF53474">
    <property type="entry name" value="alpha/beta-Hydrolases"/>
    <property type="match status" value="1"/>
</dbReference>
<feature type="domain" description="MIR" evidence="3">
    <location>
        <begin position="67"/>
        <end position="121"/>
    </location>
</feature>
<keyword evidence="1" id="KW-0677">Repeat</keyword>
<feature type="domain" description="MIR" evidence="3">
    <location>
        <begin position="8"/>
        <end position="59"/>
    </location>
</feature>
<dbReference type="PROSITE" id="PS50919">
    <property type="entry name" value="MIR"/>
    <property type="match status" value="3"/>
</dbReference>
<dbReference type="SUPFAM" id="SSF82109">
    <property type="entry name" value="MIR domain"/>
    <property type="match status" value="1"/>
</dbReference>
<feature type="signal peptide" evidence="2">
    <location>
        <begin position="1"/>
        <end position="20"/>
    </location>
</feature>
<dbReference type="PANTHER" id="PTHR42103:SF2">
    <property type="entry name" value="AB HYDROLASE-1 DOMAIN-CONTAINING PROTEIN"/>
    <property type="match status" value="1"/>
</dbReference>
<evidence type="ECO:0000259" key="3">
    <source>
        <dbReference type="PROSITE" id="PS50919"/>
    </source>
</evidence>
<dbReference type="EMBL" id="LT551459">
    <property type="protein sequence ID" value="SAL96903.1"/>
    <property type="molecule type" value="Genomic_DNA"/>
</dbReference>
<evidence type="ECO:0000313" key="4">
    <source>
        <dbReference type="EMBL" id="SAL96903.1"/>
    </source>
</evidence>
<feature type="domain" description="MIR" evidence="3">
    <location>
        <begin position="127"/>
        <end position="178"/>
    </location>
</feature>
<dbReference type="Pfam" id="PF02815">
    <property type="entry name" value="MIR"/>
    <property type="match status" value="1"/>
</dbReference>
<name>A0A163J399_ABSGL</name>
<dbReference type="InParanoid" id="A0A163J399"/>
<dbReference type="InterPro" id="IPR000383">
    <property type="entry name" value="Xaa-Pro-like_dom"/>
</dbReference>
<gene>
    <name evidence="4" type="primary">ABSGL_02353.1 scaffold 3364</name>
</gene>
<sequence length="417" mass="47112">MNLNTCLLFFFFLGSDRIELKHVATGRYISTDDNTYHCGSKQQNVFATESPSTWVVLPPKGSGEEKGYEVGWGDEVLLQPLDFPDQRLHSSPDTLSPTTGQQEVSCYDGSDKNDLWKVVQKDEDKGDDFWRVDQRFYLKHTKTKKFLHTHDVRYLKETNEVTAFEEHDENSVFVYSEKASIEVRLGYNHNANDTGTGTPLSAPAIVIAHPYGPLGGNMHNNVVIALQKSLMNKGYTTASFNFRGCGKSTGRTSWTGIPEQKDYQAVIDYLLERSDNDDKGFPAISHLLVCGYSYGSMIAASIRESRVPTSYLLISYPLRVAWALSTTKMSYFRSMLNELMTAPTNNEPHPALLLIFGDQDQFTSMHAYQSWVKTINCDTAKSTVVEGVDHFWMDKEPQLLEHIYTWLSTIPSLSTTQ</sequence>
<dbReference type="STRING" id="4829.A0A163J399"/>
<dbReference type="InterPro" id="IPR016093">
    <property type="entry name" value="MIR_motif"/>
</dbReference>
<evidence type="ECO:0000256" key="1">
    <source>
        <dbReference type="ARBA" id="ARBA00022737"/>
    </source>
</evidence>
<dbReference type="InterPro" id="IPR029058">
    <property type="entry name" value="AB_hydrolase_fold"/>
</dbReference>
<dbReference type="OrthoDB" id="10260961at2759"/>
<dbReference type="SMART" id="SM00472">
    <property type="entry name" value="MIR"/>
    <property type="match status" value="3"/>
</dbReference>
<keyword evidence="2" id="KW-0732">Signal</keyword>
<dbReference type="InterPro" id="IPR036300">
    <property type="entry name" value="MIR_dom_sf"/>
</dbReference>
<accession>A0A163J399</accession>
<keyword evidence="5" id="KW-1185">Reference proteome</keyword>
<dbReference type="Gene3D" id="2.80.10.50">
    <property type="match status" value="1"/>
</dbReference>
<proteinExistence type="predicted"/>
<evidence type="ECO:0000313" key="5">
    <source>
        <dbReference type="Proteomes" id="UP000078561"/>
    </source>
</evidence>
<dbReference type="AlphaFoldDB" id="A0A163J399"/>
<reference evidence="4" key="1">
    <citation type="submission" date="2016-04" db="EMBL/GenBank/DDBJ databases">
        <authorList>
            <person name="Evans L.H."/>
            <person name="Alamgir A."/>
            <person name="Owens N."/>
            <person name="Weber N.D."/>
            <person name="Virtaneva K."/>
            <person name="Barbian K."/>
            <person name="Babar A."/>
            <person name="Rosenke K."/>
        </authorList>
    </citation>
    <scope>NUCLEOTIDE SEQUENCE [LARGE SCALE GENOMIC DNA]</scope>
    <source>
        <strain evidence="4">CBS 101.48</strain>
    </source>
</reference>
<dbReference type="GO" id="GO:0016787">
    <property type="term" value="F:hydrolase activity"/>
    <property type="evidence" value="ECO:0007669"/>
    <property type="project" value="InterPro"/>
</dbReference>
<protein>
    <recommendedName>
        <fullName evidence="3">MIR domain-containing protein</fullName>
    </recommendedName>
</protein>
<dbReference type="PANTHER" id="PTHR42103">
    <property type="entry name" value="ALPHA/BETA-HYDROLASES SUPERFAMILY PROTEIN"/>
    <property type="match status" value="1"/>
</dbReference>
<dbReference type="Pfam" id="PF02129">
    <property type="entry name" value="Peptidase_S15"/>
    <property type="match status" value="1"/>
</dbReference>